<dbReference type="InterPro" id="IPR021276">
    <property type="entry name" value="DUF2855"/>
</dbReference>
<feature type="region of interest" description="Disordered" evidence="1">
    <location>
        <begin position="1"/>
        <end position="21"/>
    </location>
</feature>
<accession>A0ABR4LT43</accession>
<sequence>MDVHVVSKSDNRQHATVRVPPPSHQLKASSLRLRASILTLSSNNLSYALGGTWLRWWDTYPVPTTAPPPYNDPTEWGIVPTWGFAEVLESTIPEIESGATLHGFWPTSQHHFDLELAADEVPGRWKEVSGHRSALMPLYNRYSVVDTTTEAHDRETLGWRAGMILIAGYLLAQYVFTPDPKTNPPIHPFGGTEGWTAEDADLSKSVFVSLAASTKTARSLAYYLYCRPAGTGPLGFLQVTSSPGPIAEAAGKFLPQFPVKTVDYGDVANVEEWLSGLGAERIVIADSGARDGALDQLRGVIDGGPGLKGTKVVIIQIGNQQKIYSADEARAAAASVEALGKVRYNTSAVQETAIQLQGTGAYYDKLTKHLKEWLQHRESAAPDLKLVWGKGIAGAEGIEGGWDALGQSKVKPEEVLVYQL</sequence>
<reference evidence="2 3" key="1">
    <citation type="submission" date="2024-07" db="EMBL/GenBank/DDBJ databases">
        <title>Section-level genome sequencing and comparative genomics of Aspergillus sections Usti and Cavernicolus.</title>
        <authorList>
            <consortium name="Lawrence Berkeley National Laboratory"/>
            <person name="Nybo J.L."/>
            <person name="Vesth T.C."/>
            <person name="Theobald S."/>
            <person name="Frisvad J.C."/>
            <person name="Larsen T.O."/>
            <person name="Kjaerboelling I."/>
            <person name="Rothschild-Mancinelli K."/>
            <person name="Lyhne E.K."/>
            <person name="Kogle M.E."/>
            <person name="Barry K."/>
            <person name="Clum A."/>
            <person name="Na H."/>
            <person name="Ledsgaard L."/>
            <person name="Lin J."/>
            <person name="Lipzen A."/>
            <person name="Kuo A."/>
            <person name="Riley R."/>
            <person name="Mondo S."/>
            <person name="Labutti K."/>
            <person name="Haridas S."/>
            <person name="Pangalinan J."/>
            <person name="Salamov A.A."/>
            <person name="Simmons B.A."/>
            <person name="Magnuson J.K."/>
            <person name="Chen J."/>
            <person name="Drula E."/>
            <person name="Henrissat B."/>
            <person name="Wiebenga A."/>
            <person name="Lubbers R.J."/>
            <person name="Gomes A.C."/>
            <person name="Macurrencykelacurrency M.R."/>
            <person name="Stajich J."/>
            <person name="Grigoriev I.V."/>
            <person name="Mortensen U.H."/>
            <person name="De Vries R.P."/>
            <person name="Baker S.E."/>
            <person name="Andersen M.R."/>
        </authorList>
    </citation>
    <scope>NUCLEOTIDE SEQUENCE [LARGE SCALE GENOMIC DNA]</scope>
    <source>
        <strain evidence="2 3">CBS 449.75</strain>
    </source>
</reference>
<feature type="compositionally biased region" description="Basic and acidic residues" evidence="1">
    <location>
        <begin position="1"/>
        <end position="13"/>
    </location>
</feature>
<evidence type="ECO:0000256" key="1">
    <source>
        <dbReference type="SAM" id="MobiDB-lite"/>
    </source>
</evidence>
<dbReference type="EMBL" id="JBFXLQ010000017">
    <property type="protein sequence ID" value="KAL2867684.1"/>
    <property type="molecule type" value="Genomic_DNA"/>
</dbReference>
<organism evidence="2 3">
    <name type="scientific">Aspergillus lucknowensis</name>
    <dbReference type="NCBI Taxonomy" id="176173"/>
    <lineage>
        <taxon>Eukaryota</taxon>
        <taxon>Fungi</taxon>
        <taxon>Dikarya</taxon>
        <taxon>Ascomycota</taxon>
        <taxon>Pezizomycotina</taxon>
        <taxon>Eurotiomycetes</taxon>
        <taxon>Eurotiomycetidae</taxon>
        <taxon>Eurotiales</taxon>
        <taxon>Aspergillaceae</taxon>
        <taxon>Aspergillus</taxon>
        <taxon>Aspergillus subgen. Nidulantes</taxon>
    </lineage>
</organism>
<comment type="caution">
    <text evidence="2">The sequence shown here is derived from an EMBL/GenBank/DDBJ whole genome shotgun (WGS) entry which is preliminary data.</text>
</comment>
<dbReference type="Proteomes" id="UP001610432">
    <property type="component" value="Unassembled WGS sequence"/>
</dbReference>
<gene>
    <name evidence="2" type="ORF">BJX67DRAFT_76049</name>
</gene>
<evidence type="ECO:0000313" key="3">
    <source>
        <dbReference type="Proteomes" id="UP001610432"/>
    </source>
</evidence>
<evidence type="ECO:0000313" key="2">
    <source>
        <dbReference type="EMBL" id="KAL2867684.1"/>
    </source>
</evidence>
<protein>
    <submittedName>
        <fullName evidence="2">Uncharacterized protein</fullName>
    </submittedName>
</protein>
<proteinExistence type="predicted"/>
<name>A0ABR4LT43_9EURO</name>
<keyword evidence="3" id="KW-1185">Reference proteome</keyword>
<dbReference type="GeneID" id="98150472"/>
<dbReference type="Pfam" id="PF11017">
    <property type="entry name" value="DUF2855"/>
    <property type="match status" value="1"/>
</dbReference>
<dbReference type="RefSeq" id="XP_070886663.1">
    <property type="nucleotide sequence ID" value="XM_071035400.1"/>
</dbReference>